<feature type="compositionally biased region" description="Basic and acidic residues" evidence="1">
    <location>
        <begin position="114"/>
        <end position="125"/>
    </location>
</feature>
<keyword evidence="3" id="KW-1185">Reference proteome</keyword>
<dbReference type="Proteomes" id="UP001232148">
    <property type="component" value="Unassembled WGS sequence"/>
</dbReference>
<reference evidence="2" key="1">
    <citation type="submission" date="2021-06" db="EMBL/GenBank/DDBJ databases">
        <title>Comparative genomics, transcriptomics and evolutionary studies reveal genomic signatures of adaptation to plant cell wall in hemibiotrophic fungi.</title>
        <authorList>
            <consortium name="DOE Joint Genome Institute"/>
            <person name="Baroncelli R."/>
            <person name="Diaz J.F."/>
            <person name="Benocci T."/>
            <person name="Peng M."/>
            <person name="Battaglia E."/>
            <person name="Haridas S."/>
            <person name="Andreopoulos W."/>
            <person name="Labutti K."/>
            <person name="Pangilinan J."/>
            <person name="Floch G.L."/>
            <person name="Makela M.R."/>
            <person name="Henrissat B."/>
            <person name="Grigoriev I.V."/>
            <person name="Crouch J.A."/>
            <person name="De Vries R.P."/>
            <person name="Sukno S.A."/>
            <person name="Thon M.R."/>
        </authorList>
    </citation>
    <scope>NUCLEOTIDE SEQUENCE</scope>
    <source>
        <strain evidence="2">MAFF235873</strain>
    </source>
</reference>
<feature type="region of interest" description="Disordered" evidence="1">
    <location>
        <begin position="103"/>
        <end position="125"/>
    </location>
</feature>
<name>A0AAD9H8G8_9PEZI</name>
<proteinExistence type="predicted"/>
<comment type="caution">
    <text evidence="2">The sequence shown here is derived from an EMBL/GenBank/DDBJ whole genome shotgun (WGS) entry which is preliminary data.</text>
</comment>
<evidence type="ECO:0000256" key="1">
    <source>
        <dbReference type="SAM" id="MobiDB-lite"/>
    </source>
</evidence>
<gene>
    <name evidence="2" type="ORF">LX32DRAFT_100661</name>
</gene>
<dbReference type="EMBL" id="MU842966">
    <property type="protein sequence ID" value="KAK2024391.1"/>
    <property type="molecule type" value="Genomic_DNA"/>
</dbReference>
<dbReference type="AlphaFoldDB" id="A0AAD9H8G8"/>
<sequence length="155" mass="17011">MPLLRVICFARPASGISTVIPVELYESVELPTLMPTDRLTLVTFKVSVQKSPRRRRRRGDISFRSFWGRACARTGRGGRRLLSCQVAGPRVCVSSAGKMPESKGGVWGRRFRPRKDGGGSEIRGGGEEKNCASIYRLPLLLGVRLPGPRLSGKST</sequence>
<organism evidence="2 3">
    <name type="scientific">Colletotrichum zoysiae</name>
    <dbReference type="NCBI Taxonomy" id="1216348"/>
    <lineage>
        <taxon>Eukaryota</taxon>
        <taxon>Fungi</taxon>
        <taxon>Dikarya</taxon>
        <taxon>Ascomycota</taxon>
        <taxon>Pezizomycotina</taxon>
        <taxon>Sordariomycetes</taxon>
        <taxon>Hypocreomycetidae</taxon>
        <taxon>Glomerellales</taxon>
        <taxon>Glomerellaceae</taxon>
        <taxon>Colletotrichum</taxon>
        <taxon>Colletotrichum graminicola species complex</taxon>
    </lineage>
</organism>
<protein>
    <submittedName>
        <fullName evidence="2">Uncharacterized protein</fullName>
    </submittedName>
</protein>
<accession>A0AAD9H8G8</accession>
<evidence type="ECO:0000313" key="2">
    <source>
        <dbReference type="EMBL" id="KAK2024391.1"/>
    </source>
</evidence>
<evidence type="ECO:0000313" key="3">
    <source>
        <dbReference type="Proteomes" id="UP001232148"/>
    </source>
</evidence>